<keyword evidence="5" id="KW-0677">Repeat</keyword>
<evidence type="ECO:0000256" key="5">
    <source>
        <dbReference type="ARBA" id="ARBA00022737"/>
    </source>
</evidence>
<dbReference type="Proteomes" id="UP000216998">
    <property type="component" value="Unassembled WGS sequence"/>
</dbReference>
<protein>
    <submittedName>
        <fullName evidence="13">Serine protease</fullName>
    </submittedName>
</protein>
<dbReference type="SUPFAM" id="SSF50156">
    <property type="entry name" value="PDZ domain-like"/>
    <property type="match status" value="2"/>
</dbReference>
<dbReference type="Gene3D" id="2.30.42.10">
    <property type="match status" value="2"/>
</dbReference>
<feature type="binding site" evidence="10">
    <location>
        <position position="111"/>
    </location>
    <ligand>
        <name>substrate</name>
    </ligand>
</feature>
<feature type="signal peptide" evidence="11">
    <location>
        <begin position="1"/>
        <end position="27"/>
    </location>
</feature>
<accession>A0A255Z855</accession>
<dbReference type="SUPFAM" id="SSF50494">
    <property type="entry name" value="Trypsin-like serine proteases"/>
    <property type="match status" value="1"/>
</dbReference>
<dbReference type="RefSeq" id="WP_094452814.1">
    <property type="nucleotide sequence ID" value="NZ_NOXU01000012.1"/>
</dbReference>
<evidence type="ECO:0000256" key="9">
    <source>
        <dbReference type="PIRSR" id="PIRSR611782-1"/>
    </source>
</evidence>
<dbReference type="InterPro" id="IPR001478">
    <property type="entry name" value="PDZ"/>
</dbReference>
<dbReference type="PANTHER" id="PTHR22939:SF129">
    <property type="entry name" value="SERINE PROTEASE HTRA2, MITOCHONDRIAL"/>
    <property type="match status" value="1"/>
</dbReference>
<evidence type="ECO:0000313" key="14">
    <source>
        <dbReference type="Proteomes" id="UP000216998"/>
    </source>
</evidence>
<dbReference type="GO" id="GO:0042597">
    <property type="term" value="C:periplasmic space"/>
    <property type="evidence" value="ECO:0007669"/>
    <property type="project" value="UniProtKB-SubCell"/>
</dbReference>
<organism evidence="13 14">
    <name type="scientific">Niveispirillum lacus</name>
    <dbReference type="NCBI Taxonomy" id="1981099"/>
    <lineage>
        <taxon>Bacteria</taxon>
        <taxon>Pseudomonadati</taxon>
        <taxon>Pseudomonadota</taxon>
        <taxon>Alphaproteobacteria</taxon>
        <taxon>Rhodospirillales</taxon>
        <taxon>Azospirillaceae</taxon>
        <taxon>Niveispirillum</taxon>
    </lineage>
</organism>
<feature type="domain" description="PDZ" evidence="12">
    <location>
        <begin position="405"/>
        <end position="444"/>
    </location>
</feature>
<evidence type="ECO:0000256" key="3">
    <source>
        <dbReference type="ARBA" id="ARBA00022670"/>
    </source>
</evidence>
<dbReference type="EMBL" id="NOXU01000012">
    <property type="protein sequence ID" value="OYQ37629.1"/>
    <property type="molecule type" value="Genomic_DNA"/>
</dbReference>
<dbReference type="InterPro" id="IPR001940">
    <property type="entry name" value="Peptidase_S1C"/>
</dbReference>
<evidence type="ECO:0000256" key="4">
    <source>
        <dbReference type="ARBA" id="ARBA00022729"/>
    </source>
</evidence>
<feature type="chain" id="PRO_5039233876" evidence="11">
    <location>
        <begin position="28"/>
        <end position="470"/>
    </location>
</feature>
<dbReference type="Pfam" id="PF17820">
    <property type="entry name" value="PDZ_6"/>
    <property type="match status" value="1"/>
</dbReference>
<feature type="domain" description="PDZ" evidence="12">
    <location>
        <begin position="287"/>
        <end position="327"/>
    </location>
</feature>
<dbReference type="Gene3D" id="2.40.10.120">
    <property type="match status" value="1"/>
</dbReference>
<dbReference type="InterPro" id="IPR011782">
    <property type="entry name" value="Pept_S1C_Do"/>
</dbReference>
<proteinExistence type="inferred from homology"/>
<dbReference type="Pfam" id="PF13180">
    <property type="entry name" value="PDZ_2"/>
    <property type="match status" value="1"/>
</dbReference>
<comment type="subcellular location">
    <subcellularLocation>
        <location evidence="1">Periplasm</location>
    </subcellularLocation>
</comment>
<dbReference type="PRINTS" id="PR00834">
    <property type="entry name" value="PROTEASES2C"/>
</dbReference>
<feature type="binding site" evidence="10">
    <location>
        <begin position="215"/>
        <end position="217"/>
    </location>
    <ligand>
        <name>substrate</name>
    </ligand>
</feature>
<dbReference type="GO" id="GO:0004252">
    <property type="term" value="F:serine-type endopeptidase activity"/>
    <property type="evidence" value="ECO:0007669"/>
    <property type="project" value="InterPro"/>
</dbReference>
<evidence type="ECO:0000256" key="8">
    <source>
        <dbReference type="ARBA" id="ARBA00022825"/>
    </source>
</evidence>
<feature type="active site" description="Charge relay system" evidence="9">
    <location>
        <position position="217"/>
    </location>
</feature>
<evidence type="ECO:0000259" key="12">
    <source>
        <dbReference type="PROSITE" id="PS50106"/>
    </source>
</evidence>
<dbReference type="InterPro" id="IPR036034">
    <property type="entry name" value="PDZ_sf"/>
</dbReference>
<comment type="caution">
    <text evidence="13">The sequence shown here is derived from an EMBL/GenBank/DDBJ whole genome shotgun (WGS) entry which is preliminary data.</text>
</comment>
<keyword evidence="4 11" id="KW-0732">Signal</keyword>
<evidence type="ECO:0000256" key="11">
    <source>
        <dbReference type="SAM" id="SignalP"/>
    </source>
</evidence>
<evidence type="ECO:0000256" key="10">
    <source>
        <dbReference type="PIRSR" id="PIRSR611782-2"/>
    </source>
</evidence>
<gene>
    <name evidence="13" type="ORF">CHU95_00970</name>
</gene>
<feature type="active site" description="Charge relay system" evidence="9">
    <location>
        <position position="141"/>
    </location>
</feature>
<evidence type="ECO:0000313" key="13">
    <source>
        <dbReference type="EMBL" id="OYQ37629.1"/>
    </source>
</evidence>
<keyword evidence="14" id="KW-1185">Reference proteome</keyword>
<feature type="binding site" evidence="10">
    <location>
        <position position="141"/>
    </location>
    <ligand>
        <name>substrate</name>
    </ligand>
</feature>
<dbReference type="PANTHER" id="PTHR22939">
    <property type="entry name" value="SERINE PROTEASE FAMILY S1C HTRA-RELATED"/>
    <property type="match status" value="1"/>
</dbReference>
<dbReference type="InterPro" id="IPR009003">
    <property type="entry name" value="Peptidase_S1_PA"/>
</dbReference>
<evidence type="ECO:0000256" key="1">
    <source>
        <dbReference type="ARBA" id="ARBA00004418"/>
    </source>
</evidence>
<dbReference type="AlphaFoldDB" id="A0A255Z855"/>
<dbReference type="Pfam" id="PF13365">
    <property type="entry name" value="Trypsin_2"/>
    <property type="match status" value="1"/>
</dbReference>
<comment type="similarity">
    <text evidence="2">Belongs to the peptidase S1C family.</text>
</comment>
<keyword evidence="7" id="KW-0378">Hydrolase</keyword>
<dbReference type="PROSITE" id="PS50106">
    <property type="entry name" value="PDZ"/>
    <property type="match status" value="2"/>
</dbReference>
<feature type="active site" description="Charge relay system" evidence="9">
    <location>
        <position position="111"/>
    </location>
</feature>
<keyword evidence="8" id="KW-0720">Serine protease</keyword>
<sequence>MTKTIAPRLLALTLATAVLCPVPVAMAQTVPATRADITMSFAPLVKQAGPAVVNIYTKRRVQQRISPLLQDPLFQRFFGDALSGIPRERVESSLGSGVILASDGLIVTNAHVIKDSDEITVVLADRREFAAKLVTTDEQVDLAVLRIDPGKEKLPFLQMHDSDNLEVGDLVLAIGNPFGVGQTVTSGIVSAVARTAVGISDYNFFIQTDAAINPGNSGGALIGMDGRLVGINTAIYSRSGGSIGIGFAIPANMVRTVVDAVRNGGKLIRPWIGAGGQAVTSDIASSLGLARPAGVLINQVRKGGPADQAGLKVGDVVTAVNGKLVDDPDSMRYRVATLGVGGTTNVTILRNGREQTLPLRLIGPPEDPPRQETTLAGRTPLSGAKVANLNPALVEELRFDGADTGVVVLEVGRGSPAASLGLRPGDVILSVNNADIRRVGDLDAALSSQIRRWTIAVRRGDQTLTTTVGG</sequence>
<keyword evidence="6" id="KW-0574">Periplasm</keyword>
<dbReference type="NCBIfam" id="TIGR02037">
    <property type="entry name" value="degP_htrA_DO"/>
    <property type="match status" value="1"/>
</dbReference>
<name>A0A255Z855_9PROT</name>
<dbReference type="SMART" id="SM00228">
    <property type="entry name" value="PDZ"/>
    <property type="match status" value="2"/>
</dbReference>
<reference evidence="13 14" key="1">
    <citation type="submission" date="2017-07" db="EMBL/GenBank/DDBJ databases">
        <title>Niveispirillum cyanobacteriorum sp. nov., isolated from cyanobacterial aggregates in a eutrophic lake.</title>
        <authorList>
            <person name="Cai H."/>
        </authorList>
    </citation>
    <scope>NUCLEOTIDE SEQUENCE [LARGE SCALE GENOMIC DNA]</scope>
    <source>
        <strain evidence="14">TH1-14</strain>
    </source>
</reference>
<dbReference type="OrthoDB" id="9758917at2"/>
<dbReference type="GO" id="GO:0006508">
    <property type="term" value="P:proteolysis"/>
    <property type="evidence" value="ECO:0007669"/>
    <property type="project" value="UniProtKB-KW"/>
</dbReference>
<dbReference type="CDD" id="cd10839">
    <property type="entry name" value="cpPDZ1_DegP-like"/>
    <property type="match status" value="1"/>
</dbReference>
<evidence type="ECO:0000256" key="7">
    <source>
        <dbReference type="ARBA" id="ARBA00022801"/>
    </source>
</evidence>
<keyword evidence="3 13" id="KW-0645">Protease</keyword>
<dbReference type="InterPro" id="IPR041489">
    <property type="entry name" value="PDZ_6"/>
</dbReference>
<evidence type="ECO:0000256" key="2">
    <source>
        <dbReference type="ARBA" id="ARBA00010541"/>
    </source>
</evidence>
<evidence type="ECO:0000256" key="6">
    <source>
        <dbReference type="ARBA" id="ARBA00022764"/>
    </source>
</evidence>